<proteinExistence type="predicted"/>
<evidence type="ECO:0000313" key="1">
    <source>
        <dbReference type="EMBL" id="OAI91329.1"/>
    </source>
</evidence>
<dbReference type="PANTHER" id="PTHR43431:SF7">
    <property type="entry name" value="OXIDOREDUCTASE, SHORT CHAIN DEHYDROGENASE_REDUCTASE FAMILY (AFU_ORTHOLOGUE AFUA_5G14000)"/>
    <property type="match status" value="1"/>
</dbReference>
<dbReference type="PRINTS" id="PR00081">
    <property type="entry name" value="GDHRDH"/>
</dbReference>
<accession>A0A177SLH1</accession>
<gene>
    <name evidence="1" type="ORF">AYO28_21865</name>
</gene>
<protein>
    <submittedName>
        <fullName evidence="1">Short-chain dehydrogenase</fullName>
    </submittedName>
</protein>
<comment type="caution">
    <text evidence="1">The sequence shown here is derived from an EMBL/GenBank/DDBJ whole genome shotgun (WGS) entry which is preliminary data.</text>
</comment>
<dbReference type="PANTHER" id="PTHR43431">
    <property type="entry name" value="OXIDOREDUCTASE, SHORT CHAIN DEHYDROGENASE/REDUCTASE FAMILY (AFU_ORTHOLOGUE AFUA_5G14000)"/>
    <property type="match status" value="1"/>
</dbReference>
<dbReference type="Pfam" id="PF00106">
    <property type="entry name" value="adh_short"/>
    <property type="match status" value="1"/>
</dbReference>
<evidence type="ECO:0000313" key="2">
    <source>
        <dbReference type="Proteomes" id="UP000077752"/>
    </source>
</evidence>
<dbReference type="Proteomes" id="UP000077752">
    <property type="component" value="Unassembled WGS sequence"/>
</dbReference>
<dbReference type="AlphaFoldDB" id="A0A177SLH1"/>
<dbReference type="InterPro" id="IPR036291">
    <property type="entry name" value="NAD(P)-bd_dom_sf"/>
</dbReference>
<dbReference type="InterPro" id="IPR002347">
    <property type="entry name" value="SDR_fam"/>
</dbReference>
<organism evidence="1 2">
    <name type="scientific">Pseudomonas putida</name>
    <name type="common">Arthrobacter siderocapsulatus</name>
    <dbReference type="NCBI Taxonomy" id="303"/>
    <lineage>
        <taxon>Bacteria</taxon>
        <taxon>Pseudomonadati</taxon>
        <taxon>Pseudomonadota</taxon>
        <taxon>Gammaproteobacteria</taxon>
        <taxon>Pseudomonadales</taxon>
        <taxon>Pseudomonadaceae</taxon>
        <taxon>Pseudomonas</taxon>
    </lineage>
</organism>
<name>A0A177SLH1_PSEPU</name>
<dbReference type="RefSeq" id="WP_064303477.1">
    <property type="nucleotide sequence ID" value="NZ_LUCV01000026.1"/>
</dbReference>
<dbReference type="EMBL" id="LUCV01000026">
    <property type="protein sequence ID" value="OAI91329.1"/>
    <property type="molecule type" value="Genomic_DNA"/>
</dbReference>
<dbReference type="SUPFAM" id="SSF51735">
    <property type="entry name" value="NAD(P)-binding Rossmann-fold domains"/>
    <property type="match status" value="1"/>
</dbReference>
<reference evidence="1 2" key="1">
    <citation type="submission" date="2016-03" db="EMBL/GenBank/DDBJ databases">
        <title>Draft Genome Assembly of Pseudomonas putida strain CBF10-2.</title>
        <authorList>
            <person name="Iyer R.S."/>
            <person name="Damania A."/>
        </authorList>
    </citation>
    <scope>NUCLEOTIDE SEQUENCE [LARGE SCALE GENOMIC DNA]</scope>
    <source>
        <strain evidence="1 2">CBF10-2</strain>
    </source>
</reference>
<sequence>MTTKKLAIVTGVGPGTGASIVRRLVADGYRVAMLARNADRLAALQGELADTHAFPVDVSDSAQLQRTLEQIQAELGDADVLVHNAVGATFGNFREIDPQALEANFQTNVMALLQLARTLSPAMVEKGQGAIIVTGNTSALRGKGHFAAFAPTKAAQRILSESIARDLGPKGVHVAYLVIDAVIDVEWTRKMHPTKPDAFFIQPDDIAGEVGHLIQQPRSAWSFLSEVRPFGETW</sequence>
<dbReference type="Gene3D" id="3.40.50.720">
    <property type="entry name" value="NAD(P)-binding Rossmann-like Domain"/>
    <property type="match status" value="1"/>
</dbReference>